<feature type="signal peptide" evidence="2">
    <location>
        <begin position="1"/>
        <end position="23"/>
    </location>
</feature>
<evidence type="ECO:0000256" key="2">
    <source>
        <dbReference type="SAM" id="SignalP"/>
    </source>
</evidence>
<dbReference type="PANTHER" id="PTHR33619:SF3">
    <property type="entry name" value="POLYSACCHARIDE EXPORT PROTEIN GFCE-RELATED"/>
    <property type="match status" value="1"/>
</dbReference>
<name>A0A518BKC7_9BACT</name>
<evidence type="ECO:0000313" key="5">
    <source>
        <dbReference type="Proteomes" id="UP000316921"/>
    </source>
</evidence>
<dbReference type="PROSITE" id="PS51257">
    <property type="entry name" value="PROKAR_LIPOPROTEIN"/>
    <property type="match status" value="1"/>
</dbReference>
<evidence type="ECO:0000259" key="3">
    <source>
        <dbReference type="Pfam" id="PF02563"/>
    </source>
</evidence>
<dbReference type="Gene3D" id="3.10.560.10">
    <property type="entry name" value="Outer membrane lipoprotein wza domain like"/>
    <property type="match status" value="1"/>
</dbReference>
<organism evidence="4 5">
    <name type="scientific">Engelhardtia mirabilis</name>
    <dbReference type="NCBI Taxonomy" id="2528011"/>
    <lineage>
        <taxon>Bacteria</taxon>
        <taxon>Pseudomonadati</taxon>
        <taxon>Planctomycetota</taxon>
        <taxon>Planctomycetia</taxon>
        <taxon>Planctomycetia incertae sedis</taxon>
        <taxon>Engelhardtia</taxon>
    </lineage>
</organism>
<gene>
    <name evidence="4" type="ORF">Pla133_25090</name>
</gene>
<evidence type="ECO:0000256" key="1">
    <source>
        <dbReference type="ARBA" id="ARBA00022729"/>
    </source>
</evidence>
<feature type="domain" description="Polysaccharide export protein N-terminal" evidence="3">
    <location>
        <begin position="65"/>
        <end position="117"/>
    </location>
</feature>
<protein>
    <submittedName>
        <fullName evidence="4">Polysaccharide biosynthesis/export protein</fullName>
    </submittedName>
</protein>
<dbReference type="PANTHER" id="PTHR33619">
    <property type="entry name" value="POLYSACCHARIDE EXPORT PROTEIN GFCE-RELATED"/>
    <property type="match status" value="1"/>
</dbReference>
<dbReference type="InterPro" id="IPR049712">
    <property type="entry name" value="Poly_export"/>
</dbReference>
<evidence type="ECO:0000313" key="4">
    <source>
        <dbReference type="EMBL" id="QDU67426.1"/>
    </source>
</evidence>
<dbReference type="Pfam" id="PF02563">
    <property type="entry name" value="Poly_export"/>
    <property type="match status" value="1"/>
</dbReference>
<dbReference type="GO" id="GO:0015159">
    <property type="term" value="F:polysaccharide transmembrane transporter activity"/>
    <property type="evidence" value="ECO:0007669"/>
    <property type="project" value="InterPro"/>
</dbReference>
<dbReference type="EMBL" id="CP036287">
    <property type="protein sequence ID" value="QDU67426.1"/>
    <property type="molecule type" value="Genomic_DNA"/>
</dbReference>
<dbReference type="InterPro" id="IPR003715">
    <property type="entry name" value="Poly_export_N"/>
</dbReference>
<dbReference type="Proteomes" id="UP000316921">
    <property type="component" value="Chromosome"/>
</dbReference>
<dbReference type="RefSeq" id="WP_145065597.1">
    <property type="nucleotide sequence ID" value="NZ_CP036287.1"/>
</dbReference>
<dbReference type="AlphaFoldDB" id="A0A518BKC7"/>
<sequence precursor="true">MRSPNTGLLLLLLAALFASGCAATPDKRILQYLNTHGFGSRYTGNAEEENYVSLGDSFVWTDEYDPTLSGTGRVDIDGTIVLPQVGAVAVAGMTRSEIEAFLTQKLARFYPRVDIKIASFTVKGKVFFIFGEVGSEGARPFPGNLTVFEAVMAAKPVQYRSNLGRVRLVRGDPRDPIIMTVNIRDIMNGDTTFNVLVQERDIIIVPPTILSQIGNFLAALVQPFTSVLTQITSSLYSFNRLNSFGAVGANNNKNNNFNLF</sequence>
<keyword evidence="1 2" id="KW-0732">Signal</keyword>
<keyword evidence="5" id="KW-1185">Reference proteome</keyword>
<reference evidence="4 5" key="1">
    <citation type="submission" date="2019-02" db="EMBL/GenBank/DDBJ databases">
        <title>Deep-cultivation of Planctomycetes and their phenomic and genomic characterization uncovers novel biology.</title>
        <authorList>
            <person name="Wiegand S."/>
            <person name="Jogler M."/>
            <person name="Boedeker C."/>
            <person name="Pinto D."/>
            <person name="Vollmers J."/>
            <person name="Rivas-Marin E."/>
            <person name="Kohn T."/>
            <person name="Peeters S.H."/>
            <person name="Heuer A."/>
            <person name="Rast P."/>
            <person name="Oberbeckmann S."/>
            <person name="Bunk B."/>
            <person name="Jeske O."/>
            <person name="Meyerdierks A."/>
            <person name="Storesund J.E."/>
            <person name="Kallscheuer N."/>
            <person name="Luecker S."/>
            <person name="Lage O.M."/>
            <person name="Pohl T."/>
            <person name="Merkel B.J."/>
            <person name="Hornburger P."/>
            <person name="Mueller R.-W."/>
            <person name="Bruemmer F."/>
            <person name="Labrenz M."/>
            <person name="Spormann A.M."/>
            <person name="Op den Camp H."/>
            <person name="Overmann J."/>
            <person name="Amann R."/>
            <person name="Jetten M.S.M."/>
            <person name="Mascher T."/>
            <person name="Medema M.H."/>
            <person name="Devos D.P."/>
            <person name="Kaster A.-K."/>
            <person name="Ovreas L."/>
            <person name="Rohde M."/>
            <person name="Galperin M.Y."/>
            <person name="Jogler C."/>
        </authorList>
    </citation>
    <scope>NUCLEOTIDE SEQUENCE [LARGE SCALE GENOMIC DNA]</scope>
    <source>
        <strain evidence="4 5">Pla133</strain>
    </source>
</reference>
<dbReference type="KEGG" id="pbap:Pla133_25090"/>
<proteinExistence type="predicted"/>
<feature type="chain" id="PRO_5021883426" evidence="2">
    <location>
        <begin position="24"/>
        <end position="260"/>
    </location>
</feature>
<accession>A0A518BKC7</accession>
<dbReference type="Gene3D" id="3.30.1950.10">
    <property type="entry name" value="wza like domain"/>
    <property type="match status" value="1"/>
</dbReference>